<accession>A0ABV7J4V3</accession>
<name>A0ABV7J4V3_9RHOB</name>
<evidence type="ECO:0000313" key="4">
    <source>
        <dbReference type="Proteomes" id="UP001595547"/>
    </source>
</evidence>
<dbReference type="PANTHER" id="PTHR38340:SF1">
    <property type="entry name" value="S-LAYER PROTEIN"/>
    <property type="match status" value="1"/>
</dbReference>
<dbReference type="InterPro" id="IPR050557">
    <property type="entry name" value="RTX_toxin/Mannuronan_C5-epim"/>
</dbReference>
<dbReference type="Gene3D" id="2.150.10.10">
    <property type="entry name" value="Serralysin-like metalloprotease, C-terminal"/>
    <property type="match status" value="3"/>
</dbReference>
<keyword evidence="2" id="KW-0964">Secreted</keyword>
<dbReference type="InterPro" id="IPR001343">
    <property type="entry name" value="Hemolysn_Ca-bd"/>
</dbReference>
<dbReference type="PRINTS" id="PR00313">
    <property type="entry name" value="CABNDNGRPT"/>
</dbReference>
<evidence type="ECO:0000256" key="1">
    <source>
        <dbReference type="ARBA" id="ARBA00004613"/>
    </source>
</evidence>
<dbReference type="Proteomes" id="UP001595547">
    <property type="component" value="Unassembled WGS sequence"/>
</dbReference>
<keyword evidence="4" id="KW-1185">Reference proteome</keyword>
<gene>
    <name evidence="3" type="ORF">ACFOGH_15605</name>
</gene>
<dbReference type="RefSeq" id="WP_380074095.1">
    <property type="nucleotide sequence ID" value="NZ_JBHRTO010000002.1"/>
</dbReference>
<dbReference type="SUPFAM" id="SSF51120">
    <property type="entry name" value="beta-Roll"/>
    <property type="match status" value="3"/>
</dbReference>
<dbReference type="Pfam" id="PF00353">
    <property type="entry name" value="HemolysinCabind"/>
    <property type="match status" value="5"/>
</dbReference>
<sequence length="420" mass="43298">MADDFYDVEALTAGANSTVTITDDGTGIDWLSLTGIHRDYSTFRLEWLVSSGVSQQARVTYFNPDNSSYSLVVNGLIENVRGSIGADWVNGNEANNLIFGDQARGGAGGSDTLGGHTGNDTIYGGAGNDEISGSYDDDQLFGDAGNDLLYGGDGTDILQGGAGADSLYGGSNGSDWVSYSQSKAAVQVVLIAGSNSTASSGGDAAGDLIYGINNVIGSNFNDTLTDSPLSNANNANVFRGLSGNDILNLGGNNDSGYGGIGNDSLYGGTGNDTLRGEDGIDRLEGGVGNDSLYGGNGADRLIGGSGLDRLYGGLGADRFVFVEVADSTALPSARDVIYDFNRAQGDKIDLTAIDTNLALANDQQFSWRGTAGFDGTLGALRAVNSGANTLVMADMNGDRITDFSFVVIGVNNMVSTDFML</sequence>
<dbReference type="PANTHER" id="PTHR38340">
    <property type="entry name" value="S-LAYER PROTEIN"/>
    <property type="match status" value="1"/>
</dbReference>
<comment type="caution">
    <text evidence="3">The sequence shown here is derived from an EMBL/GenBank/DDBJ whole genome shotgun (WGS) entry which is preliminary data.</text>
</comment>
<proteinExistence type="predicted"/>
<dbReference type="EMBL" id="JBHRTO010000002">
    <property type="protein sequence ID" value="MFC3182427.1"/>
    <property type="molecule type" value="Genomic_DNA"/>
</dbReference>
<reference evidence="4" key="1">
    <citation type="journal article" date="2019" name="Int. J. Syst. Evol. Microbiol.">
        <title>The Global Catalogue of Microorganisms (GCM) 10K type strain sequencing project: providing services to taxonomists for standard genome sequencing and annotation.</title>
        <authorList>
            <consortium name="The Broad Institute Genomics Platform"/>
            <consortium name="The Broad Institute Genome Sequencing Center for Infectious Disease"/>
            <person name="Wu L."/>
            <person name="Ma J."/>
        </authorList>
    </citation>
    <scope>NUCLEOTIDE SEQUENCE [LARGE SCALE GENOMIC DNA]</scope>
    <source>
        <strain evidence="4">KCTC 52039</strain>
    </source>
</reference>
<dbReference type="InterPro" id="IPR011049">
    <property type="entry name" value="Serralysin-like_metalloprot_C"/>
</dbReference>
<dbReference type="InterPro" id="IPR018511">
    <property type="entry name" value="Hemolysin-typ_Ca-bd_CS"/>
</dbReference>
<protein>
    <submittedName>
        <fullName evidence="3">Calcium-binding protein</fullName>
    </submittedName>
</protein>
<evidence type="ECO:0000313" key="3">
    <source>
        <dbReference type="EMBL" id="MFC3182427.1"/>
    </source>
</evidence>
<comment type="subcellular location">
    <subcellularLocation>
        <location evidence="1">Secreted</location>
    </subcellularLocation>
</comment>
<dbReference type="PROSITE" id="PS00330">
    <property type="entry name" value="HEMOLYSIN_CALCIUM"/>
    <property type="match status" value="5"/>
</dbReference>
<organism evidence="3 4">
    <name type="scientific">Cypionkella sinensis</name>
    <dbReference type="NCBI Taxonomy" id="1756043"/>
    <lineage>
        <taxon>Bacteria</taxon>
        <taxon>Pseudomonadati</taxon>
        <taxon>Pseudomonadota</taxon>
        <taxon>Alphaproteobacteria</taxon>
        <taxon>Rhodobacterales</taxon>
        <taxon>Paracoccaceae</taxon>
        <taxon>Cypionkella</taxon>
    </lineage>
</organism>
<evidence type="ECO:0000256" key="2">
    <source>
        <dbReference type="ARBA" id="ARBA00022525"/>
    </source>
</evidence>